<dbReference type="InterPro" id="IPR008007">
    <property type="entry name" value="Peptidase_M42"/>
</dbReference>
<dbReference type="SUPFAM" id="SSF53187">
    <property type="entry name" value="Zn-dependent exopeptidases"/>
    <property type="match status" value="1"/>
</dbReference>
<organism evidence="9 10">
    <name type="scientific">Acetomicrobium hydrogeniformans ATCC BAA-1850</name>
    <dbReference type="NCBI Taxonomy" id="592015"/>
    <lineage>
        <taxon>Bacteria</taxon>
        <taxon>Thermotogati</taxon>
        <taxon>Synergistota</taxon>
        <taxon>Synergistia</taxon>
        <taxon>Synergistales</taxon>
        <taxon>Acetomicrobiaceae</taxon>
        <taxon>Acetomicrobium</taxon>
    </lineage>
</organism>
<dbReference type="PANTHER" id="PTHR32481:SF5">
    <property type="entry name" value="ENDOGLUCANASE"/>
    <property type="match status" value="1"/>
</dbReference>
<evidence type="ECO:0000256" key="3">
    <source>
        <dbReference type="ARBA" id="ARBA00022670"/>
    </source>
</evidence>
<keyword evidence="4 8" id="KW-0479">Metal-binding</keyword>
<dbReference type="Gene3D" id="2.40.30.40">
    <property type="entry name" value="Peptidase M42, domain 2"/>
    <property type="match status" value="1"/>
</dbReference>
<feature type="binding site" evidence="8">
    <location>
        <position position="315"/>
    </location>
    <ligand>
        <name>Zn(2+)</name>
        <dbReference type="ChEBI" id="CHEBI:29105"/>
        <label>2</label>
    </ligand>
</feature>
<keyword evidence="2 9" id="KW-0031">Aminopeptidase</keyword>
<feature type="binding site" evidence="8">
    <location>
        <position position="174"/>
    </location>
    <ligand>
        <name>Zn(2+)</name>
        <dbReference type="ChEBI" id="CHEBI:29105"/>
        <label>2</label>
    </ligand>
</feature>
<name>A0A0T5XDL4_9BACT</name>
<evidence type="ECO:0000256" key="6">
    <source>
        <dbReference type="PIRNR" id="PIRNR001123"/>
    </source>
</evidence>
<feature type="binding site" evidence="8">
    <location>
        <position position="66"/>
    </location>
    <ligand>
        <name>Zn(2+)</name>
        <dbReference type="ChEBI" id="CHEBI:29105"/>
        <label>1</label>
    </ligand>
</feature>
<comment type="caution">
    <text evidence="9">The sequence shown here is derived from an EMBL/GenBank/DDBJ whole genome shotgun (WGS) entry which is preliminary data.</text>
</comment>
<keyword evidence="5" id="KW-0378">Hydrolase</keyword>
<feature type="active site" description="Proton acceptor" evidence="7">
    <location>
        <position position="204"/>
    </location>
</feature>
<comment type="similarity">
    <text evidence="1 6">Belongs to the peptidase M42 family.</text>
</comment>
<dbReference type="GO" id="GO:0046872">
    <property type="term" value="F:metal ion binding"/>
    <property type="evidence" value="ECO:0007669"/>
    <property type="project" value="UniProtKB-UniRule"/>
</dbReference>
<feature type="binding site" evidence="8">
    <location>
        <position position="205"/>
    </location>
    <ligand>
        <name>Zn(2+)</name>
        <dbReference type="ChEBI" id="CHEBI:29105"/>
        <label>2</label>
    </ligand>
</feature>
<keyword evidence="10" id="KW-1185">Reference proteome</keyword>
<gene>
    <name evidence="9" type="ORF">HMPREF1705_03732</name>
</gene>
<dbReference type="PIRSF" id="PIRSF001123">
    <property type="entry name" value="PepA_GA"/>
    <property type="match status" value="1"/>
</dbReference>
<dbReference type="EMBL" id="ACJX03000001">
    <property type="protein sequence ID" value="KRT36448.1"/>
    <property type="molecule type" value="Genomic_DNA"/>
</dbReference>
<dbReference type="eggNOG" id="COG1363">
    <property type="taxonomic scope" value="Bacteria"/>
</dbReference>
<dbReference type="GO" id="GO:0006508">
    <property type="term" value="P:proteolysis"/>
    <property type="evidence" value="ECO:0007669"/>
    <property type="project" value="UniProtKB-KW"/>
</dbReference>
<dbReference type="Pfam" id="PF05343">
    <property type="entry name" value="Peptidase_M42"/>
    <property type="match status" value="1"/>
</dbReference>
<sequence length="345" mass="38109">MKGVKALYLKELSELDGVSGDEGRVRDFIKEKIESKVDSVKVDVLGNLIAFKKGTKSNRKFLLAAHMDEVGFMVTNIEDDGTLSFAPVGGVDPRVVVGKHVRIKGELPGVIGYKAIHLQKKDELLASPKFENLRIHIGARSKEEASRKIELGDYISFATDFRQEHSRATGKAFDDRAGCAVLMEVIEQEQRYEDDLYFAFLVQEEPGLRGSAVLFEQLQPDLALVIEGTTAGDDPGLPEHQWATHLGDGPAVTFMHRGYVVNKKIYESILQVAQKYDIKHQYKRRTAGGTDAARLAKTGGGVPAGVISIPARYIHSPLSMIDLGDFENTVKLVRKILEEGEGFAR</sequence>
<evidence type="ECO:0000256" key="7">
    <source>
        <dbReference type="PIRSR" id="PIRSR001123-1"/>
    </source>
</evidence>
<evidence type="ECO:0000256" key="2">
    <source>
        <dbReference type="ARBA" id="ARBA00022438"/>
    </source>
</evidence>
<dbReference type="Proteomes" id="UP000005273">
    <property type="component" value="Unassembled WGS sequence"/>
</dbReference>
<evidence type="ECO:0000256" key="4">
    <source>
        <dbReference type="ARBA" id="ARBA00022723"/>
    </source>
</evidence>
<proteinExistence type="inferred from homology"/>
<dbReference type="OrthoDB" id="9772053at2"/>
<reference evidence="10" key="1">
    <citation type="submission" date="2012-09" db="EMBL/GenBank/DDBJ databases">
        <authorList>
            <person name="Weinstock G."/>
            <person name="Sodergren E."/>
            <person name="Clifton S."/>
            <person name="Fulton L."/>
            <person name="Fulton B."/>
            <person name="Courtney L."/>
            <person name="Fronick C."/>
            <person name="Harrison M."/>
            <person name="Strong C."/>
            <person name="Farmer C."/>
            <person name="Delehaunty K."/>
            <person name="Markovic C."/>
            <person name="Hall O."/>
            <person name="Minx P."/>
            <person name="Tomlinson C."/>
            <person name="Mitreva M."/>
            <person name="Nelson J."/>
            <person name="Hou S."/>
            <person name="Wollam A."/>
            <person name="Pepin K.H."/>
            <person name="Johnson M."/>
            <person name="Bhonagiri V."/>
            <person name="Nash W.E."/>
            <person name="Suruliraj S."/>
            <person name="Warren W."/>
            <person name="Chinwalla A."/>
            <person name="Mardis E.R."/>
            <person name="Wilson R.K."/>
        </authorList>
    </citation>
    <scope>NUCLEOTIDE SEQUENCE [LARGE SCALE GENOMIC DNA]</scope>
    <source>
        <strain evidence="10">OS1</strain>
    </source>
</reference>
<feature type="binding site" evidence="8">
    <location>
        <position position="174"/>
    </location>
    <ligand>
        <name>Zn(2+)</name>
        <dbReference type="ChEBI" id="CHEBI:29105"/>
        <label>1</label>
    </ligand>
</feature>
<keyword evidence="3" id="KW-0645">Protease</keyword>
<evidence type="ECO:0000256" key="5">
    <source>
        <dbReference type="ARBA" id="ARBA00022801"/>
    </source>
</evidence>
<evidence type="ECO:0000313" key="9">
    <source>
        <dbReference type="EMBL" id="KRT36448.1"/>
    </source>
</evidence>
<dbReference type="InterPro" id="IPR051464">
    <property type="entry name" value="Peptidase_M42_aminopept"/>
</dbReference>
<accession>A0A0T5XDL4</accession>
<dbReference type="CDD" id="cd05656">
    <property type="entry name" value="M42_Frv"/>
    <property type="match status" value="1"/>
</dbReference>
<evidence type="ECO:0000256" key="8">
    <source>
        <dbReference type="PIRSR" id="PIRSR001123-2"/>
    </source>
</evidence>
<dbReference type="STRING" id="592015.HMPREF1705_03732"/>
<dbReference type="InterPro" id="IPR023367">
    <property type="entry name" value="Peptidase_M42_dom2"/>
</dbReference>
<evidence type="ECO:0000313" key="10">
    <source>
        <dbReference type="Proteomes" id="UP000005273"/>
    </source>
</evidence>
<dbReference type="GO" id="GO:0004177">
    <property type="term" value="F:aminopeptidase activity"/>
    <property type="evidence" value="ECO:0007669"/>
    <property type="project" value="UniProtKB-UniRule"/>
</dbReference>
<protein>
    <submittedName>
        <fullName evidence="9">M42 glutamyl aminopeptidase</fullName>
    </submittedName>
</protein>
<dbReference type="Gene3D" id="3.40.630.10">
    <property type="entry name" value="Zn peptidases"/>
    <property type="match status" value="1"/>
</dbReference>
<evidence type="ECO:0000256" key="1">
    <source>
        <dbReference type="ARBA" id="ARBA00006272"/>
    </source>
</evidence>
<feature type="binding site" evidence="8">
    <location>
        <position position="227"/>
    </location>
    <ligand>
        <name>Zn(2+)</name>
        <dbReference type="ChEBI" id="CHEBI:29105"/>
        <label>1</label>
    </ligand>
</feature>
<dbReference type="AlphaFoldDB" id="A0A0T5XDL4"/>
<dbReference type="SUPFAM" id="SSF101821">
    <property type="entry name" value="Aminopeptidase/glucanase lid domain"/>
    <property type="match status" value="1"/>
</dbReference>
<dbReference type="PANTHER" id="PTHR32481">
    <property type="entry name" value="AMINOPEPTIDASE"/>
    <property type="match status" value="1"/>
</dbReference>
<comment type="cofactor">
    <cofactor evidence="8">
        <name>a divalent metal cation</name>
        <dbReference type="ChEBI" id="CHEBI:60240"/>
    </cofactor>
    <text evidence="8">Binds 2 divalent metal cations per subunit.</text>
</comment>